<evidence type="ECO:0000313" key="3">
    <source>
        <dbReference type="Proteomes" id="UP000482155"/>
    </source>
</evidence>
<keyword evidence="3" id="KW-1185">Reference proteome</keyword>
<organism evidence="2 3">
    <name type="scientific">Noviherbaspirillum galbum</name>
    <dbReference type="NCBI Taxonomy" id="2709383"/>
    <lineage>
        <taxon>Bacteria</taxon>
        <taxon>Pseudomonadati</taxon>
        <taxon>Pseudomonadota</taxon>
        <taxon>Betaproteobacteria</taxon>
        <taxon>Burkholderiales</taxon>
        <taxon>Oxalobacteraceae</taxon>
        <taxon>Noviherbaspirillum</taxon>
    </lineage>
</organism>
<comment type="caution">
    <text evidence="2">The sequence shown here is derived from an EMBL/GenBank/DDBJ whole genome shotgun (WGS) entry which is preliminary data.</text>
</comment>
<dbReference type="RefSeq" id="WP_163960388.1">
    <property type="nucleotide sequence ID" value="NZ_JAAIVB010000008.1"/>
</dbReference>
<sequence>MNPQRGPSGSDRRGQRRHAFPRLLTCAFLLALAHGSASLAAPREFTFGILAHAAQGPDPEQALRTAIADTDDENHAFVVASGLKTDKEPCNDALYERRAEVLKSAKNGIVPSLAAHDWSACTTDGAAPSPSSAIGRLARLRDLLYADDFSLGGSRIPVVRQSSNVKFRAYAENMRWEIEGIMFATVNLPANNNNFVADAGRNSEFEDRLVANRDWLRRVFLHAAKMKARGIVLFCDGNPLAVQANVRRDGFTEIRRQLLGLAKEFEGRILVAHGQAPDGAKPAGTIAWKGNLGELAAYEGIFRLAAGGTSPGIFRLVTDLPQATIRP</sequence>
<evidence type="ECO:0000313" key="2">
    <source>
        <dbReference type="EMBL" id="NEX59907.1"/>
    </source>
</evidence>
<keyword evidence="1" id="KW-0732">Signal</keyword>
<dbReference type="EMBL" id="JAAIVB010000008">
    <property type="protein sequence ID" value="NEX59907.1"/>
    <property type="molecule type" value="Genomic_DNA"/>
</dbReference>
<proteinExistence type="predicted"/>
<feature type="chain" id="PRO_5025536679" evidence="1">
    <location>
        <begin position="41"/>
        <end position="327"/>
    </location>
</feature>
<protein>
    <submittedName>
        <fullName evidence="2">Uncharacterized protein</fullName>
    </submittedName>
</protein>
<accession>A0A6B3SGA2</accession>
<feature type="signal peptide" evidence="1">
    <location>
        <begin position="1"/>
        <end position="40"/>
    </location>
</feature>
<name>A0A6B3SGA2_9BURK</name>
<evidence type="ECO:0000256" key="1">
    <source>
        <dbReference type="SAM" id="SignalP"/>
    </source>
</evidence>
<dbReference type="Proteomes" id="UP000482155">
    <property type="component" value="Unassembled WGS sequence"/>
</dbReference>
<reference evidence="2 3" key="1">
    <citation type="submission" date="2020-02" db="EMBL/GenBank/DDBJ databases">
        <authorList>
            <person name="Kim M.K."/>
        </authorList>
    </citation>
    <scope>NUCLEOTIDE SEQUENCE [LARGE SCALE GENOMIC DNA]</scope>
    <source>
        <strain evidence="2 3">17J57-3</strain>
    </source>
</reference>
<dbReference type="AlphaFoldDB" id="A0A6B3SGA2"/>
<gene>
    <name evidence="2" type="ORF">G3574_02330</name>
</gene>